<reference evidence="1" key="1">
    <citation type="submission" date="2018-11" db="EMBL/GenBank/DDBJ databases">
        <authorList>
            <consortium name="Pathogen Informatics"/>
        </authorList>
    </citation>
    <scope>NUCLEOTIDE SEQUENCE</scope>
</reference>
<sequence length="202" mass="22657">MPLRTGPVEMDVWRQHQLEQRRAFLAAATICGDSAVNAIDRKITRSLSSHRFFLESDSIDNQISDLSFMPNTTEEFELAVKNQPHCAAWWIAFMRHKLSSGKIQQASSLSGMFSESRGRCLAEVRTVAERALLALSSIENVSEQPQRRTKNSRSTANVGKMYCGLITLAIHPDPLSFDRLIRLGPPIRIPLLSRRPVPSLSV</sequence>
<evidence type="ECO:0000313" key="2">
    <source>
        <dbReference type="Proteomes" id="UP000784294"/>
    </source>
</evidence>
<gene>
    <name evidence="1" type="ORF">PXEA_LOCUS519</name>
</gene>
<evidence type="ECO:0000313" key="1">
    <source>
        <dbReference type="EMBL" id="VEL07079.1"/>
    </source>
</evidence>
<dbReference type="Proteomes" id="UP000784294">
    <property type="component" value="Unassembled WGS sequence"/>
</dbReference>
<proteinExistence type="predicted"/>
<dbReference type="OrthoDB" id="412781at2759"/>
<protein>
    <submittedName>
        <fullName evidence="1">Uncharacterized protein</fullName>
    </submittedName>
</protein>
<keyword evidence="2" id="KW-1185">Reference proteome</keyword>
<name>A0A448WAL2_9PLAT</name>
<organism evidence="1 2">
    <name type="scientific">Protopolystoma xenopodis</name>
    <dbReference type="NCBI Taxonomy" id="117903"/>
    <lineage>
        <taxon>Eukaryota</taxon>
        <taxon>Metazoa</taxon>
        <taxon>Spiralia</taxon>
        <taxon>Lophotrochozoa</taxon>
        <taxon>Platyhelminthes</taxon>
        <taxon>Monogenea</taxon>
        <taxon>Polyopisthocotylea</taxon>
        <taxon>Polystomatidea</taxon>
        <taxon>Polystomatidae</taxon>
        <taxon>Protopolystoma</taxon>
    </lineage>
</organism>
<dbReference type="EMBL" id="CAAALY010000975">
    <property type="protein sequence ID" value="VEL07079.1"/>
    <property type="molecule type" value="Genomic_DNA"/>
</dbReference>
<dbReference type="AlphaFoldDB" id="A0A448WAL2"/>
<accession>A0A448WAL2</accession>
<comment type="caution">
    <text evidence="1">The sequence shown here is derived from an EMBL/GenBank/DDBJ whole genome shotgun (WGS) entry which is preliminary data.</text>
</comment>